<sequence length="528" mass="56822">MNTENWMSEVERQLRDLKDAVDSTPTTSDAALYTPYQPQGMFSEWIWIRLTGKATAANGEKLYSWDQMIHVFDVNTDKWLKGNLSGTYDDVPALGLNNEDLTVNDGVRYPARWNPATGQWIFFLRKRGTQPTPWPQNPTCMLTLLNSYSINFPGSQGDPVCGQTAFSALATSCFGDWPILEAKLWITWAGTEKLIAWDRHESCSPGLTTVSGYQPFGSGNIYNFPTPDATHPASWRYEITLASSVKAFYTFTPPMKLYSNSSPCTELSPGPSLLGPDATVSGTNLTGGGTLSSCYSLNKPVGSIVTVSAQPGTPYSAGSLSGFRVTITDCHFVGPDPTNSPGWNYDGSGIAEAVADIAAQFQGETTIIGPQATMDLCSGNPPKNSPTGTAKTFKVGGTTYSFIRQSGSFSGVSPGTLVNPPDSCNCNPSNTYLPTMPMLSPHWHGSSITWDYWRNVSPSGAADNVHINVAASIEMYSSQALADCQVHSGWSTQVTGTVLWGADKFNGSTVVAHGGSIVAYTILIEYLG</sequence>
<name>A0A6J7XKP7_9CAUD</name>
<protein>
    <submittedName>
        <fullName evidence="1">Uncharacterized protein</fullName>
    </submittedName>
</protein>
<accession>A0A6J7XKP7</accession>
<dbReference type="EMBL" id="LR798460">
    <property type="protein sequence ID" value="CAB5237949.1"/>
    <property type="molecule type" value="Genomic_DNA"/>
</dbReference>
<proteinExistence type="predicted"/>
<reference evidence="1" key="1">
    <citation type="submission" date="2020-05" db="EMBL/GenBank/DDBJ databases">
        <authorList>
            <person name="Chiriac C."/>
            <person name="Salcher M."/>
            <person name="Ghai R."/>
            <person name="Kavagutti S V."/>
        </authorList>
    </citation>
    <scope>NUCLEOTIDE SEQUENCE</scope>
</reference>
<gene>
    <name evidence="1" type="ORF">UFOVP142_40</name>
</gene>
<organism evidence="1">
    <name type="scientific">uncultured Caudovirales phage</name>
    <dbReference type="NCBI Taxonomy" id="2100421"/>
    <lineage>
        <taxon>Viruses</taxon>
        <taxon>Duplodnaviria</taxon>
        <taxon>Heunggongvirae</taxon>
        <taxon>Uroviricota</taxon>
        <taxon>Caudoviricetes</taxon>
        <taxon>Peduoviridae</taxon>
        <taxon>Maltschvirus</taxon>
        <taxon>Maltschvirus maltsch</taxon>
    </lineage>
</organism>
<evidence type="ECO:0000313" key="1">
    <source>
        <dbReference type="EMBL" id="CAB5237949.1"/>
    </source>
</evidence>